<accession>A0A9J5W0M7</accession>
<reference evidence="2 3" key="1">
    <citation type="submission" date="2020-09" db="EMBL/GenBank/DDBJ databases">
        <title>De no assembly of potato wild relative species, Solanum commersonii.</title>
        <authorList>
            <person name="Cho K."/>
        </authorList>
    </citation>
    <scope>NUCLEOTIDE SEQUENCE [LARGE SCALE GENOMIC DNA]</scope>
    <source>
        <strain evidence="2">LZ3.2</strain>
        <tissue evidence="2">Leaf</tissue>
    </source>
</reference>
<keyword evidence="3" id="KW-1185">Reference proteome</keyword>
<protein>
    <submittedName>
        <fullName evidence="2">Uncharacterized protein</fullName>
    </submittedName>
</protein>
<sequence>MDKGNVEMLDAEKNVPARDVLLSNDSPVEYENDVKTGKSNVEDKTDDQCDSKVEDLKNARSQTEDQLKSKS</sequence>
<organism evidence="2 3">
    <name type="scientific">Solanum commersonii</name>
    <name type="common">Commerson's wild potato</name>
    <name type="synonym">Commerson's nightshade</name>
    <dbReference type="NCBI Taxonomy" id="4109"/>
    <lineage>
        <taxon>Eukaryota</taxon>
        <taxon>Viridiplantae</taxon>
        <taxon>Streptophyta</taxon>
        <taxon>Embryophyta</taxon>
        <taxon>Tracheophyta</taxon>
        <taxon>Spermatophyta</taxon>
        <taxon>Magnoliopsida</taxon>
        <taxon>eudicotyledons</taxon>
        <taxon>Gunneridae</taxon>
        <taxon>Pentapetalae</taxon>
        <taxon>asterids</taxon>
        <taxon>lamiids</taxon>
        <taxon>Solanales</taxon>
        <taxon>Solanaceae</taxon>
        <taxon>Solanoideae</taxon>
        <taxon>Solaneae</taxon>
        <taxon>Solanum</taxon>
    </lineage>
</organism>
<dbReference type="EMBL" id="JACXVP010000012">
    <property type="protein sequence ID" value="KAG5569043.1"/>
    <property type="molecule type" value="Genomic_DNA"/>
</dbReference>
<evidence type="ECO:0000256" key="1">
    <source>
        <dbReference type="SAM" id="MobiDB-lite"/>
    </source>
</evidence>
<name>A0A9J5W0M7_SOLCO</name>
<proteinExistence type="predicted"/>
<comment type="caution">
    <text evidence="2">The sequence shown here is derived from an EMBL/GenBank/DDBJ whole genome shotgun (WGS) entry which is preliminary data.</text>
</comment>
<dbReference type="AlphaFoldDB" id="A0A9J5W0M7"/>
<gene>
    <name evidence="2" type="ORF">H5410_058809</name>
</gene>
<dbReference type="Proteomes" id="UP000824120">
    <property type="component" value="Chromosome 12"/>
</dbReference>
<feature type="compositionally biased region" description="Basic and acidic residues" evidence="1">
    <location>
        <begin position="32"/>
        <end position="71"/>
    </location>
</feature>
<evidence type="ECO:0000313" key="3">
    <source>
        <dbReference type="Proteomes" id="UP000824120"/>
    </source>
</evidence>
<feature type="region of interest" description="Disordered" evidence="1">
    <location>
        <begin position="17"/>
        <end position="71"/>
    </location>
</feature>
<evidence type="ECO:0000313" key="2">
    <source>
        <dbReference type="EMBL" id="KAG5569043.1"/>
    </source>
</evidence>